<keyword evidence="3" id="KW-1185">Reference proteome</keyword>
<comment type="caution">
    <text evidence="2">The sequence shown here is derived from an EMBL/GenBank/DDBJ whole genome shotgun (WGS) entry which is preliminary data.</text>
</comment>
<dbReference type="InterPro" id="IPR016181">
    <property type="entry name" value="Acyl_CoA_acyltransferase"/>
</dbReference>
<dbReference type="Pfam" id="PF13673">
    <property type="entry name" value="Acetyltransf_10"/>
    <property type="match status" value="1"/>
</dbReference>
<dbReference type="AlphaFoldDB" id="A0A942Z7H0"/>
<gene>
    <name evidence="2" type="ORF">GOQ27_09445</name>
</gene>
<evidence type="ECO:0000313" key="2">
    <source>
        <dbReference type="EMBL" id="MBS4538687.1"/>
    </source>
</evidence>
<dbReference type="EMBL" id="WSFT01000036">
    <property type="protein sequence ID" value="MBS4538687.1"/>
    <property type="molecule type" value="Genomic_DNA"/>
</dbReference>
<accession>A0A942Z7H0</accession>
<feature type="domain" description="N-acetyltransferase" evidence="1">
    <location>
        <begin position="1"/>
        <end position="153"/>
    </location>
</feature>
<dbReference type="Gene3D" id="3.40.630.30">
    <property type="match status" value="1"/>
</dbReference>
<dbReference type="InterPro" id="IPR000182">
    <property type="entry name" value="GNAT_dom"/>
</dbReference>
<dbReference type="EC" id="2.3.1.-" evidence="2"/>
<evidence type="ECO:0000313" key="3">
    <source>
        <dbReference type="Proteomes" id="UP000724672"/>
    </source>
</evidence>
<dbReference type="GO" id="GO:0016747">
    <property type="term" value="F:acyltransferase activity, transferring groups other than amino-acyl groups"/>
    <property type="evidence" value="ECO:0007669"/>
    <property type="project" value="InterPro"/>
</dbReference>
<sequence>MIIREYRSSDLNSMLKLFYDTVHEINIKDYSREQVNVWAPKLLEKEKWKGFFEDNFTYVAIIEDRIVGFSDLTNEGYLNTMYVHKDYQSKGVGTRLLDRIEKEAHGLGIIKLITEASITSRPFFQKRGFAIVKKQNKKHKDEVFINYIMEKSI</sequence>
<keyword evidence="2" id="KW-0012">Acyltransferase</keyword>
<dbReference type="RefSeq" id="WP_203366602.1">
    <property type="nucleotide sequence ID" value="NZ_WSFT01000036.1"/>
</dbReference>
<keyword evidence="2" id="KW-0808">Transferase</keyword>
<name>A0A942Z7H0_9FIRM</name>
<dbReference type="Proteomes" id="UP000724672">
    <property type="component" value="Unassembled WGS sequence"/>
</dbReference>
<protein>
    <submittedName>
        <fullName evidence="2">GNAT family N-acetyltransferase</fullName>
        <ecNumber evidence="2">2.3.1.-</ecNumber>
    </submittedName>
</protein>
<dbReference type="SUPFAM" id="SSF55729">
    <property type="entry name" value="Acyl-CoA N-acyltransferases (Nat)"/>
    <property type="match status" value="1"/>
</dbReference>
<dbReference type="PANTHER" id="PTHR43451:SF1">
    <property type="entry name" value="ACETYLTRANSFERASE"/>
    <property type="match status" value="1"/>
</dbReference>
<reference evidence="2" key="1">
    <citation type="submission" date="2019-12" db="EMBL/GenBank/DDBJ databases">
        <title>Clostridiaceae gen. nov. sp. nov., isolated from sediment in Xinjiang, China.</title>
        <authorList>
            <person name="Zhang R."/>
        </authorList>
    </citation>
    <scope>NUCLEOTIDE SEQUENCE</scope>
    <source>
        <strain evidence="2">D2Q-11</strain>
    </source>
</reference>
<dbReference type="CDD" id="cd04301">
    <property type="entry name" value="NAT_SF"/>
    <property type="match status" value="1"/>
</dbReference>
<evidence type="ECO:0000259" key="1">
    <source>
        <dbReference type="PROSITE" id="PS51186"/>
    </source>
</evidence>
<dbReference type="PROSITE" id="PS51186">
    <property type="entry name" value="GNAT"/>
    <property type="match status" value="1"/>
</dbReference>
<dbReference type="PANTHER" id="PTHR43451">
    <property type="entry name" value="ACETYLTRANSFERASE (GNAT) FAMILY PROTEIN"/>
    <property type="match status" value="1"/>
</dbReference>
<dbReference type="InterPro" id="IPR052564">
    <property type="entry name" value="N-acetyltrans/Recomb-assoc"/>
</dbReference>
<proteinExistence type="predicted"/>
<organism evidence="2 3">
    <name type="scientific">Anaeromonas frigoriresistens</name>
    <dbReference type="NCBI Taxonomy" id="2683708"/>
    <lineage>
        <taxon>Bacteria</taxon>
        <taxon>Bacillati</taxon>
        <taxon>Bacillota</taxon>
        <taxon>Tissierellia</taxon>
        <taxon>Tissierellales</taxon>
        <taxon>Thermohalobacteraceae</taxon>
        <taxon>Anaeromonas</taxon>
    </lineage>
</organism>